<gene>
    <name evidence="2" type="ORF">CDEB00056_LOCUS9709</name>
</gene>
<feature type="region of interest" description="Disordered" evidence="1">
    <location>
        <begin position="1"/>
        <end position="43"/>
    </location>
</feature>
<evidence type="ECO:0000256" key="1">
    <source>
        <dbReference type="SAM" id="MobiDB-lite"/>
    </source>
</evidence>
<proteinExistence type="predicted"/>
<name>A0A7S3V906_9STRA</name>
<protein>
    <submittedName>
        <fullName evidence="2">Uncharacterized protein</fullName>
    </submittedName>
</protein>
<sequence>MAVSEDYEIVSKDEESSCSSSSSSSSSSSEEESSIDETPTSAVATGKRSHLLILMGFPPEVGDSDYDPDEIEPDWEAVGEYLENSNTPDNNAQQDASIAEDGEYPLDDALWIQNYESGPVPAIVVVGLLRLCPQALTQFSLNAASENPTLTWDVRRLLASADVDSNFTQMRSELVQLMGYPPLAGDDNDAYDQEHVIPNWEAVRQHLISHPEEAALDEDGTYPLADALWIESKPVPLDVVILLMEACPESLTDEAFVYASRNEMLIGSNVLRCMFNYNNQLLKVKAKADKDRDNGMDDDEEKDKDMIILEAEPKTQAEDEIIVPPLEAVASSGDDDKDDDGKIEADVDVAVDSEVAVAVDVTDIPEWSKKQFLRYGDVVKIISNTGQACLDIGTDCFLRTTSCTESTPTTRLILDGPSASTSAVSHPRSGPIREGDVFGIYSEDRTLRLDIGKPSMKTLKNSLGFSSWATDLYLAPADANADADASGEKKVGQIINYGDVVGIFSSSSETGFRLNIGSEAVCEVAEASRDNWGTHLRVGFLGRTVER</sequence>
<feature type="compositionally biased region" description="Low complexity" evidence="1">
    <location>
        <begin position="17"/>
        <end position="28"/>
    </location>
</feature>
<accession>A0A7S3V906</accession>
<dbReference type="AlphaFoldDB" id="A0A7S3V906"/>
<organism evidence="2">
    <name type="scientific">Chaetoceros debilis</name>
    <dbReference type="NCBI Taxonomy" id="122233"/>
    <lineage>
        <taxon>Eukaryota</taxon>
        <taxon>Sar</taxon>
        <taxon>Stramenopiles</taxon>
        <taxon>Ochrophyta</taxon>
        <taxon>Bacillariophyta</taxon>
        <taxon>Coscinodiscophyceae</taxon>
        <taxon>Chaetocerotophycidae</taxon>
        <taxon>Chaetocerotales</taxon>
        <taxon>Chaetocerotaceae</taxon>
        <taxon>Chaetoceros</taxon>
    </lineage>
</organism>
<dbReference type="EMBL" id="HBIO01012502">
    <property type="protein sequence ID" value="CAE0464868.1"/>
    <property type="molecule type" value="Transcribed_RNA"/>
</dbReference>
<reference evidence="2" key="1">
    <citation type="submission" date="2021-01" db="EMBL/GenBank/DDBJ databases">
        <authorList>
            <person name="Corre E."/>
            <person name="Pelletier E."/>
            <person name="Niang G."/>
            <person name="Scheremetjew M."/>
            <person name="Finn R."/>
            <person name="Kale V."/>
            <person name="Holt S."/>
            <person name="Cochrane G."/>
            <person name="Meng A."/>
            <person name="Brown T."/>
            <person name="Cohen L."/>
        </authorList>
    </citation>
    <scope>NUCLEOTIDE SEQUENCE</scope>
    <source>
        <strain evidence="2">MM31A-1</strain>
    </source>
</reference>
<evidence type="ECO:0000313" key="2">
    <source>
        <dbReference type="EMBL" id="CAE0464868.1"/>
    </source>
</evidence>